<evidence type="ECO:0000256" key="5">
    <source>
        <dbReference type="SAM" id="MobiDB-lite"/>
    </source>
</evidence>
<feature type="compositionally biased region" description="Low complexity" evidence="5">
    <location>
        <begin position="311"/>
        <end position="324"/>
    </location>
</feature>
<proteinExistence type="predicted"/>
<evidence type="ECO:0000256" key="4">
    <source>
        <dbReference type="ARBA" id="ARBA00022837"/>
    </source>
</evidence>
<feature type="signal peptide" evidence="6">
    <location>
        <begin position="1"/>
        <end position="34"/>
    </location>
</feature>
<feature type="compositionally biased region" description="Acidic residues" evidence="5">
    <location>
        <begin position="123"/>
        <end position="132"/>
    </location>
</feature>
<reference evidence="7" key="1">
    <citation type="journal article" date="2014" name="Int. J. Syst. Evol. Microbiol.">
        <title>Complete genome sequence of Corynebacterium casei LMG S-19264T (=DSM 44701T), isolated from a smear-ripened cheese.</title>
        <authorList>
            <consortium name="US DOE Joint Genome Institute (JGI-PGF)"/>
            <person name="Walter F."/>
            <person name="Albersmeier A."/>
            <person name="Kalinowski J."/>
            <person name="Ruckert C."/>
        </authorList>
    </citation>
    <scope>NUCLEOTIDE SEQUENCE</scope>
    <source>
        <strain evidence="7">KCTC 22169</strain>
    </source>
</reference>
<name>A0A918NAZ1_9GAMM</name>
<feature type="region of interest" description="Disordered" evidence="5">
    <location>
        <begin position="665"/>
        <end position="691"/>
    </location>
</feature>
<dbReference type="SUPFAM" id="SSF103647">
    <property type="entry name" value="TSP type-3 repeat"/>
    <property type="match status" value="1"/>
</dbReference>
<comment type="caution">
    <text evidence="7">The sequence shown here is derived from an EMBL/GenBank/DDBJ whole genome shotgun (WGS) entry which is preliminary data.</text>
</comment>
<protein>
    <recommendedName>
        <fullName evidence="9">Lactonase, 7-bladed beta-propeller</fullName>
    </recommendedName>
</protein>
<dbReference type="InterPro" id="IPR053180">
    <property type="entry name" value="Ca-binding_acidic-repeat"/>
</dbReference>
<feature type="region of interest" description="Disordered" evidence="5">
    <location>
        <begin position="233"/>
        <end position="255"/>
    </location>
</feature>
<dbReference type="InterPro" id="IPR059100">
    <property type="entry name" value="TSP3_bac"/>
</dbReference>
<feature type="compositionally biased region" description="Basic and acidic residues" evidence="5">
    <location>
        <begin position="144"/>
        <end position="171"/>
    </location>
</feature>
<evidence type="ECO:0000313" key="8">
    <source>
        <dbReference type="Proteomes" id="UP000626148"/>
    </source>
</evidence>
<feature type="compositionally biased region" description="Basic and acidic residues" evidence="5">
    <location>
        <begin position="673"/>
        <end position="689"/>
    </location>
</feature>
<organism evidence="7 8">
    <name type="scientific">Saccharospirillum salsuginis</name>
    <dbReference type="NCBI Taxonomy" id="418750"/>
    <lineage>
        <taxon>Bacteria</taxon>
        <taxon>Pseudomonadati</taxon>
        <taxon>Pseudomonadota</taxon>
        <taxon>Gammaproteobacteria</taxon>
        <taxon>Oceanospirillales</taxon>
        <taxon>Saccharospirillaceae</taxon>
        <taxon>Saccharospirillum</taxon>
    </lineage>
</organism>
<keyword evidence="4" id="KW-0106">Calcium</keyword>
<evidence type="ECO:0000256" key="1">
    <source>
        <dbReference type="ARBA" id="ARBA00004613"/>
    </source>
</evidence>
<dbReference type="PANTHER" id="PTHR37467:SF1">
    <property type="entry name" value="EXPORTED CALCIUM-BINDING GLYCOPROTEIN"/>
    <property type="match status" value="1"/>
</dbReference>
<feature type="compositionally biased region" description="Basic and acidic residues" evidence="5">
    <location>
        <begin position="111"/>
        <end position="122"/>
    </location>
</feature>
<sequence>MNVWITPPVNASVAGLKAARVLLLALLLGLVACNDTGSGDSSGDGSNAKPTPGDTDGDGLSNQQEVDGWTILVDFEAFGPNASTDKLSQIDVTSDPSKVDTDGDGVTDAEEFNKRTDPRSPDTDGDGLSDLEELTRWETNPKSVDSDGDARGPDGDQFPRSELYDGAELERLTSPSLRDTDGDGKDDFEESFIEFSRDPLIAELPSALVTLTADHEIDMRMFIEYSETQGNETEYGSTFSQESTSSTSRSDTTSTATTMAGKGAYFDDLEFSKQGAITFVGRKLLNLGVKFLPDSIADPLDINKEPTPDVTKTNSSTLTSGSSSTARSEYSKYVTDLSSQTETASRAEIRAKVTVKNTGDRVFDLENLFITLAQWQKTSGKFKTLATLEPDTTDTNGGGLSVPVGKSVDLPVTADNVNPSLMKEFLANPSALMLDPAQYSLSNADGIDFAFITENAYKQTALLVVDYGDGTVENFRVASAVDRYAEDTPNPDDPDRPFEAGDPVGIKMGVVLNDILRLSYQTTPRTFTDDDGVSQTVEVLTAVRTTANLINSEGEPFPEDKVPGSVQRPSAYWVVYTERDSQARDDLSFDEIVLQNGDQIRLVYVQDEDGDGLLKREEYVLGSIDEPDNVLAPVAADQNDIAVTVSYVDYPVKLVDGKVVFESGTDTIPDSLDSDRDGLSDHEESRDGWSVEANDESAYEVFSSPSHIDTDGDGMTDLQEQLAATDPNKVDTDGDGVFDACDSEPLSSAELTVVSIGYLSVCRSAFAYIAPGIDGYEIIAGTRDFEALPNAPFSPLSYGGEALVAHPTANFIYLAEGTGDRITAYSLDPETGDLEPLPDALQTPRNLTNDYNVSYDLIMTGSQGRFLHTWDSDRIESYAIDNDPDSFSYGALDRVDTTGEPHSTMRSMALSPDGNLLYTIGVTNFIGPNGSRQEWELVAFKVEDGSDPNRDGGELTEIGPADTATNLNKTIEYTTLSTGPVSESHLVYAADANQLYTFEFQGTVDQPLWSSYAENSIAGTNVITADPTGRFVYVGTDTGLFGFEVTKAEDSATELTAISTGISGSITEVYIDPRGEYLYTNGVGNAYRIESDGALVRLDDNSFPGIENDMVVVRPR</sequence>
<dbReference type="Proteomes" id="UP000626148">
    <property type="component" value="Unassembled WGS sequence"/>
</dbReference>
<dbReference type="Gene3D" id="2.130.10.10">
    <property type="entry name" value="YVTN repeat-like/Quinoprotein amine dehydrogenase"/>
    <property type="match status" value="1"/>
</dbReference>
<reference evidence="7" key="2">
    <citation type="submission" date="2020-09" db="EMBL/GenBank/DDBJ databases">
        <authorList>
            <person name="Sun Q."/>
            <person name="Kim S."/>
        </authorList>
    </citation>
    <scope>NUCLEOTIDE SEQUENCE</scope>
    <source>
        <strain evidence="7">KCTC 22169</strain>
    </source>
</reference>
<keyword evidence="8" id="KW-1185">Reference proteome</keyword>
<dbReference type="InterPro" id="IPR015943">
    <property type="entry name" value="WD40/YVTN_repeat-like_dom_sf"/>
</dbReference>
<evidence type="ECO:0000256" key="6">
    <source>
        <dbReference type="SAM" id="SignalP"/>
    </source>
</evidence>
<dbReference type="PANTHER" id="PTHR37467">
    <property type="entry name" value="EXPORTED CALCIUM-BINDING GLYCOPROTEIN-RELATED"/>
    <property type="match status" value="1"/>
</dbReference>
<dbReference type="InterPro" id="IPR028974">
    <property type="entry name" value="TSP_type-3_rpt"/>
</dbReference>
<evidence type="ECO:0000313" key="7">
    <source>
        <dbReference type="EMBL" id="GGX54587.1"/>
    </source>
</evidence>
<dbReference type="EMBL" id="BMXR01000005">
    <property type="protein sequence ID" value="GGX54587.1"/>
    <property type="molecule type" value="Genomic_DNA"/>
</dbReference>
<accession>A0A918NAZ1</accession>
<keyword evidence="3 6" id="KW-0732">Signal</keyword>
<dbReference type="RefSeq" id="WP_189608642.1">
    <property type="nucleotide sequence ID" value="NZ_BMXR01000005.1"/>
</dbReference>
<evidence type="ECO:0008006" key="9">
    <source>
        <dbReference type="Google" id="ProtNLM"/>
    </source>
</evidence>
<dbReference type="SUPFAM" id="SSF69322">
    <property type="entry name" value="Tricorn protease domain 2"/>
    <property type="match status" value="1"/>
</dbReference>
<feature type="chain" id="PRO_5037690440" description="Lactonase, 7-bladed beta-propeller" evidence="6">
    <location>
        <begin position="35"/>
        <end position="1116"/>
    </location>
</feature>
<feature type="region of interest" description="Disordered" evidence="5">
    <location>
        <begin position="86"/>
        <end position="185"/>
    </location>
</feature>
<dbReference type="GO" id="GO:0005509">
    <property type="term" value="F:calcium ion binding"/>
    <property type="evidence" value="ECO:0007669"/>
    <property type="project" value="InterPro"/>
</dbReference>
<dbReference type="Pfam" id="PF18884">
    <property type="entry name" value="TSP3_bac"/>
    <property type="match status" value="4"/>
</dbReference>
<feature type="compositionally biased region" description="Polar residues" evidence="5">
    <location>
        <begin position="86"/>
        <end position="96"/>
    </location>
</feature>
<comment type="subcellular location">
    <subcellularLocation>
        <location evidence="1">Secreted</location>
    </subcellularLocation>
</comment>
<evidence type="ECO:0000256" key="3">
    <source>
        <dbReference type="ARBA" id="ARBA00022729"/>
    </source>
</evidence>
<feature type="region of interest" description="Disordered" evidence="5">
    <location>
        <begin position="36"/>
        <end position="63"/>
    </location>
</feature>
<feature type="region of interest" description="Disordered" evidence="5">
    <location>
        <begin position="298"/>
        <end position="324"/>
    </location>
</feature>
<evidence type="ECO:0000256" key="2">
    <source>
        <dbReference type="ARBA" id="ARBA00022525"/>
    </source>
</evidence>
<feature type="compositionally biased region" description="Low complexity" evidence="5">
    <location>
        <begin position="36"/>
        <end position="46"/>
    </location>
</feature>
<feature type="compositionally biased region" description="Low complexity" evidence="5">
    <location>
        <begin position="237"/>
        <end position="255"/>
    </location>
</feature>
<gene>
    <name evidence="7" type="ORF">GCM10007392_22500</name>
</gene>
<keyword evidence="2" id="KW-0964">Secreted</keyword>
<dbReference type="AlphaFoldDB" id="A0A918NAZ1"/>